<sequence length="413" mass="47510">MIKKKSMLSCLIYLYIILMPILPSKFKGIPLGDIILFLIGLVYLFTILIYSESRERFIKGIQDFFTDYLSIFMVLLFIVMCISVSYASYKTMALKESLRFVTYIIIYFIIKYEITEKYILDNIIKTYLLVVAAISSFGIIQYFTKIGLSKEFIYDKGYAFKVRIPSTLENPNSLGAFLILAIFPLIMITLYEKNKSKKMLYGIISMVVFINIVLSGSRNTWGGFLIGAFIFIIIYNWKAIFLFLLGGASALMIPSVRNRIGDFKLVFKDPRVNLWKIALEMIKDHPIVGVGNGNYYSLYGAYVKKHPELDYNHHVNFPVHNSYLKIQSELGIAGSVSFVGILVSVLVKIKTFINITKNGFYKAFYKGLLISIIVFYIMNISDNLFFVPKISMYFWILVAISQSMLYNNSRDFI</sequence>
<evidence type="ECO:0000256" key="5">
    <source>
        <dbReference type="SAM" id="Phobius"/>
    </source>
</evidence>
<keyword evidence="8" id="KW-1185">Reference proteome</keyword>
<accession>A0ABT4CQH7</accession>
<evidence type="ECO:0000256" key="4">
    <source>
        <dbReference type="ARBA" id="ARBA00023136"/>
    </source>
</evidence>
<keyword evidence="7" id="KW-0436">Ligase</keyword>
<reference evidence="7" key="1">
    <citation type="submission" date="2022-12" db="EMBL/GenBank/DDBJ databases">
        <authorList>
            <person name="Wang J."/>
        </authorList>
    </citation>
    <scope>NUCLEOTIDE SEQUENCE</scope>
    <source>
        <strain evidence="7">HY-42-06</strain>
    </source>
</reference>
<evidence type="ECO:0000256" key="1">
    <source>
        <dbReference type="ARBA" id="ARBA00004141"/>
    </source>
</evidence>
<feature type="transmembrane region" description="Helical" evidence="5">
    <location>
        <begin position="199"/>
        <end position="217"/>
    </location>
</feature>
<dbReference type="EMBL" id="JAPQES010000002">
    <property type="protein sequence ID" value="MCY6370496.1"/>
    <property type="molecule type" value="Genomic_DNA"/>
</dbReference>
<keyword evidence="4 5" id="KW-0472">Membrane</keyword>
<dbReference type="PANTHER" id="PTHR37422:SF17">
    <property type="entry name" value="O-ANTIGEN LIGASE"/>
    <property type="match status" value="1"/>
</dbReference>
<gene>
    <name evidence="7" type="ORF">OXH55_07590</name>
</gene>
<dbReference type="InterPro" id="IPR007016">
    <property type="entry name" value="O-antigen_ligase-rel_domated"/>
</dbReference>
<dbReference type="Proteomes" id="UP001079657">
    <property type="component" value="Unassembled WGS sequence"/>
</dbReference>
<comment type="caution">
    <text evidence="7">The sequence shown here is derived from an EMBL/GenBank/DDBJ whole genome shotgun (WGS) entry which is preliminary data.</text>
</comment>
<comment type="subcellular location">
    <subcellularLocation>
        <location evidence="1">Membrane</location>
        <topology evidence="1">Multi-pass membrane protein</topology>
    </subcellularLocation>
</comment>
<evidence type="ECO:0000256" key="2">
    <source>
        <dbReference type="ARBA" id="ARBA00022692"/>
    </source>
</evidence>
<feature type="transmembrane region" description="Helical" evidence="5">
    <location>
        <begin position="359"/>
        <end position="378"/>
    </location>
</feature>
<evidence type="ECO:0000259" key="6">
    <source>
        <dbReference type="Pfam" id="PF04932"/>
    </source>
</evidence>
<evidence type="ECO:0000313" key="8">
    <source>
        <dbReference type="Proteomes" id="UP001079657"/>
    </source>
</evidence>
<feature type="transmembrane region" description="Helical" evidence="5">
    <location>
        <begin position="223"/>
        <end position="253"/>
    </location>
</feature>
<feature type="transmembrane region" description="Helical" evidence="5">
    <location>
        <begin position="126"/>
        <end position="144"/>
    </location>
</feature>
<feature type="transmembrane region" description="Helical" evidence="5">
    <location>
        <begin position="98"/>
        <end position="114"/>
    </location>
</feature>
<name>A0ABT4CQH7_9CLOT</name>
<dbReference type="PANTHER" id="PTHR37422">
    <property type="entry name" value="TEICHURONIC ACID BIOSYNTHESIS PROTEIN TUAE"/>
    <property type="match status" value="1"/>
</dbReference>
<feature type="transmembrane region" description="Helical" evidence="5">
    <location>
        <begin position="64"/>
        <end position="86"/>
    </location>
</feature>
<protein>
    <submittedName>
        <fullName evidence="7">O-antigen ligase family protein</fullName>
    </submittedName>
</protein>
<proteinExistence type="predicted"/>
<feature type="transmembrane region" description="Helical" evidence="5">
    <location>
        <begin position="390"/>
        <end position="407"/>
    </location>
</feature>
<dbReference type="GO" id="GO:0016874">
    <property type="term" value="F:ligase activity"/>
    <property type="evidence" value="ECO:0007669"/>
    <property type="project" value="UniProtKB-KW"/>
</dbReference>
<dbReference type="RefSeq" id="WP_268049231.1">
    <property type="nucleotide sequence ID" value="NZ_JAPQES010000002.1"/>
</dbReference>
<feature type="transmembrane region" description="Helical" evidence="5">
    <location>
        <begin position="34"/>
        <end position="52"/>
    </location>
</feature>
<evidence type="ECO:0000313" key="7">
    <source>
        <dbReference type="EMBL" id="MCY6370496.1"/>
    </source>
</evidence>
<organism evidence="7 8">
    <name type="scientific">Clostridium ganghwense</name>
    <dbReference type="NCBI Taxonomy" id="312089"/>
    <lineage>
        <taxon>Bacteria</taxon>
        <taxon>Bacillati</taxon>
        <taxon>Bacillota</taxon>
        <taxon>Clostridia</taxon>
        <taxon>Eubacteriales</taxon>
        <taxon>Clostridiaceae</taxon>
        <taxon>Clostridium</taxon>
    </lineage>
</organism>
<feature type="transmembrane region" description="Helical" evidence="5">
    <location>
        <begin position="174"/>
        <end position="192"/>
    </location>
</feature>
<dbReference type="InterPro" id="IPR051533">
    <property type="entry name" value="WaaL-like"/>
</dbReference>
<evidence type="ECO:0000256" key="3">
    <source>
        <dbReference type="ARBA" id="ARBA00022989"/>
    </source>
</evidence>
<dbReference type="Pfam" id="PF04932">
    <property type="entry name" value="Wzy_C"/>
    <property type="match status" value="1"/>
</dbReference>
<keyword evidence="3 5" id="KW-1133">Transmembrane helix</keyword>
<keyword evidence="2 5" id="KW-0812">Transmembrane</keyword>
<feature type="domain" description="O-antigen ligase-related" evidence="6">
    <location>
        <begin position="205"/>
        <end position="339"/>
    </location>
</feature>